<protein>
    <submittedName>
        <fullName evidence="2">Uncharacterized protein</fullName>
    </submittedName>
</protein>
<evidence type="ECO:0000313" key="3">
    <source>
        <dbReference type="Proteomes" id="UP001454036"/>
    </source>
</evidence>
<dbReference type="EMBL" id="BAABME010008553">
    <property type="protein sequence ID" value="GAA0173332.1"/>
    <property type="molecule type" value="Genomic_DNA"/>
</dbReference>
<dbReference type="Proteomes" id="UP001454036">
    <property type="component" value="Unassembled WGS sequence"/>
</dbReference>
<reference evidence="2 3" key="1">
    <citation type="submission" date="2024-01" db="EMBL/GenBank/DDBJ databases">
        <title>The complete chloroplast genome sequence of Lithospermum erythrorhizon: insights into the phylogenetic relationship among Boraginaceae species and the maternal lineages of purple gromwells.</title>
        <authorList>
            <person name="Okada T."/>
            <person name="Watanabe K."/>
        </authorList>
    </citation>
    <scope>NUCLEOTIDE SEQUENCE [LARGE SCALE GENOMIC DNA]</scope>
</reference>
<organism evidence="2 3">
    <name type="scientific">Lithospermum erythrorhizon</name>
    <name type="common">Purple gromwell</name>
    <name type="synonym">Lithospermum officinale var. erythrorhizon</name>
    <dbReference type="NCBI Taxonomy" id="34254"/>
    <lineage>
        <taxon>Eukaryota</taxon>
        <taxon>Viridiplantae</taxon>
        <taxon>Streptophyta</taxon>
        <taxon>Embryophyta</taxon>
        <taxon>Tracheophyta</taxon>
        <taxon>Spermatophyta</taxon>
        <taxon>Magnoliopsida</taxon>
        <taxon>eudicotyledons</taxon>
        <taxon>Gunneridae</taxon>
        <taxon>Pentapetalae</taxon>
        <taxon>asterids</taxon>
        <taxon>lamiids</taxon>
        <taxon>Boraginales</taxon>
        <taxon>Boraginaceae</taxon>
        <taxon>Boraginoideae</taxon>
        <taxon>Lithospermeae</taxon>
        <taxon>Lithospermum</taxon>
    </lineage>
</organism>
<evidence type="ECO:0000256" key="1">
    <source>
        <dbReference type="SAM" id="MobiDB-lite"/>
    </source>
</evidence>
<comment type="caution">
    <text evidence="2">The sequence shown here is derived from an EMBL/GenBank/DDBJ whole genome shotgun (WGS) entry which is preliminary data.</text>
</comment>
<proteinExistence type="predicted"/>
<name>A0AAV3RAB7_LITER</name>
<gene>
    <name evidence="2" type="ORF">LIER_26971</name>
</gene>
<dbReference type="AlphaFoldDB" id="A0AAV3RAB7"/>
<evidence type="ECO:0000313" key="2">
    <source>
        <dbReference type="EMBL" id="GAA0173332.1"/>
    </source>
</evidence>
<accession>A0AAV3RAB7</accession>
<feature type="region of interest" description="Disordered" evidence="1">
    <location>
        <begin position="134"/>
        <end position="165"/>
    </location>
</feature>
<sequence>MLHDPIKRYVGGCVVYFDYVNGKSLCLEDLNFFLSQNVGDLENVIVAQTLSTNEVNRDDNFELENSDSDSLGNDVYSSECESDLDEFEDPDYEVIEDDVLFSKFVDHDVRDGSEILNNDMSFFTSESLNAQLNDGQGENDVILSDGEGFDSDTHCSGNEDVGRGS</sequence>
<keyword evidence="3" id="KW-1185">Reference proteome</keyword>